<feature type="repeat" description="PPR" evidence="4">
    <location>
        <begin position="128"/>
        <end position="162"/>
    </location>
</feature>
<feature type="region of interest" description="Disordered" evidence="5">
    <location>
        <begin position="707"/>
        <end position="762"/>
    </location>
</feature>
<dbReference type="FunFam" id="1.25.40.10:FF:000797">
    <property type="entry name" value="Pentatricopeptide repeat-containing protein chloroplastic"/>
    <property type="match status" value="1"/>
</dbReference>
<evidence type="ECO:0000256" key="5">
    <source>
        <dbReference type="SAM" id="MobiDB-lite"/>
    </source>
</evidence>
<dbReference type="eggNOG" id="KOG4197">
    <property type="taxonomic scope" value="Eukaryota"/>
</dbReference>
<sequence length="762" mass="84505">MPPPPPHSPPLPPYLLRHLDGRALSSPLLDPLIRAASASASAPHHAFSLFLLLLRSALRPSHLTFPFLARAAARLASPRLARAVHAQPLRRGLLPQDLHVSNSLVHMYAACALPGLARRLFDEIPRPNHVSWNALLDGYAKCRDLPAARRVFARMPQRDVVSWSAMIDGCVKCGEHREALAVFEMMEATAARHDGVRANDVTMVSVLGACAHLGDLVRGRKMHRYLEEHGFPLNIRLATSLVDMYAKCGAIVEALEVFHAVPVESTDVLIWNAVIGGLAVHGMSRESLQMFQKMEHAGVVPDEITYLCLLSACVHGGLVDEAWRFFRSLEAQRLRPHVEHYACLVDVLGRAGRLEEAYGVVKSMPMKPSVSVLGALLNACHIHGWVELGEAVGRQLVHLQPDHDGRYIGLSNIYAVARRWQEAKKARKVMEERGVKKVPGFSEIDVGRGLCRFIAQDKTHPGSAEIYALLKLIAMDMKMKEDATVPDYTSNPKSDSFAFQFSSIRMLEGFRSRNIIWKIIASHQCRFFMEILQAARGVERHPEPHRPRRRPRRPRRQVIRQAPVGHELVDEQQLHPPLVVLGAVPDELHQAFAAELLDGDLDAPARLEDAADGAATQPKPPSPSTSERLNPRVALLSSWKVKMRRLLLARCGSDSCRYRPNDSALISDDTFREHSDPDRRASRSVDVLLFDRADSDRVVAAAAAAAAATADDRPRRSSLSQPANPKHCIAFDMVPGEDDDASPALHQRRGRRKKDSGNFTGI</sequence>
<evidence type="ECO:0000256" key="2">
    <source>
        <dbReference type="ARBA" id="ARBA00022946"/>
    </source>
</evidence>
<dbReference type="InterPro" id="IPR046848">
    <property type="entry name" value="E_motif"/>
</dbReference>
<dbReference type="GO" id="GO:0003723">
    <property type="term" value="F:RNA binding"/>
    <property type="evidence" value="ECO:0007669"/>
    <property type="project" value="InterPro"/>
</dbReference>
<dbReference type="PANTHER" id="PTHR47926:SF483">
    <property type="entry name" value="TETRATRICOPEPTIDE-LIKE HELICAL DOMAIN SUPERFAMILY"/>
    <property type="match status" value="1"/>
</dbReference>
<proteinExistence type="inferred from homology"/>
<protein>
    <recommendedName>
        <fullName evidence="8">Pentatricopeptide repeat-containing protein</fullName>
    </recommendedName>
</protein>
<dbReference type="Pfam" id="PF13041">
    <property type="entry name" value="PPR_2"/>
    <property type="match status" value="1"/>
</dbReference>
<feature type="repeat" description="PPR" evidence="4">
    <location>
        <begin position="302"/>
        <end position="336"/>
    </location>
</feature>
<dbReference type="Proteomes" id="UP000006591">
    <property type="component" value="Chromosome 10"/>
</dbReference>
<name>A0A0E0ISK7_ORYNI</name>
<dbReference type="Pfam" id="PF01535">
    <property type="entry name" value="PPR"/>
    <property type="match status" value="4"/>
</dbReference>
<evidence type="ECO:0000256" key="3">
    <source>
        <dbReference type="ARBA" id="ARBA00061659"/>
    </source>
</evidence>
<evidence type="ECO:0000313" key="6">
    <source>
        <dbReference type="EnsemblPlants" id="ONIVA10G10670.1"/>
    </source>
</evidence>
<accession>A0A0E0ISK7</accession>
<dbReference type="EnsemblPlants" id="ONIVA10G10670.1">
    <property type="protein sequence ID" value="ONIVA10G10670.1"/>
    <property type="gene ID" value="ONIVA10G10670"/>
</dbReference>
<feature type="region of interest" description="Disordered" evidence="5">
    <location>
        <begin position="610"/>
        <end position="631"/>
    </location>
</feature>
<dbReference type="NCBIfam" id="TIGR00756">
    <property type="entry name" value="PPR"/>
    <property type="match status" value="4"/>
</dbReference>
<dbReference type="OMA" id="IRTTEWF"/>
<dbReference type="HOGENOM" id="CLU_002706_31_0_1"/>
<dbReference type="InterPro" id="IPR002885">
    <property type="entry name" value="PPR_rpt"/>
</dbReference>
<dbReference type="InterPro" id="IPR011990">
    <property type="entry name" value="TPR-like_helical_dom_sf"/>
</dbReference>
<reference evidence="6" key="2">
    <citation type="submission" date="2018-04" db="EMBL/GenBank/DDBJ databases">
        <title>OnivRS2 (Oryza nivara Reference Sequence Version 2).</title>
        <authorList>
            <person name="Zhang J."/>
            <person name="Kudrna D."/>
            <person name="Lee S."/>
            <person name="Talag J."/>
            <person name="Rajasekar S."/>
            <person name="Welchert J."/>
            <person name="Hsing Y.-I."/>
            <person name="Wing R.A."/>
        </authorList>
    </citation>
    <scope>NUCLEOTIDE SEQUENCE [LARGE SCALE GENOMIC DNA]</scope>
</reference>
<dbReference type="InterPro" id="IPR046960">
    <property type="entry name" value="PPR_At4g14850-like_plant"/>
</dbReference>
<evidence type="ECO:0000256" key="1">
    <source>
        <dbReference type="ARBA" id="ARBA00022737"/>
    </source>
</evidence>
<dbReference type="PANTHER" id="PTHR47926">
    <property type="entry name" value="PENTATRICOPEPTIDE REPEAT-CONTAINING PROTEIN"/>
    <property type="match status" value="1"/>
</dbReference>
<organism evidence="6">
    <name type="scientific">Oryza nivara</name>
    <name type="common">Indian wild rice</name>
    <name type="synonym">Oryza sativa f. spontanea</name>
    <dbReference type="NCBI Taxonomy" id="4536"/>
    <lineage>
        <taxon>Eukaryota</taxon>
        <taxon>Viridiplantae</taxon>
        <taxon>Streptophyta</taxon>
        <taxon>Embryophyta</taxon>
        <taxon>Tracheophyta</taxon>
        <taxon>Spermatophyta</taxon>
        <taxon>Magnoliopsida</taxon>
        <taxon>Liliopsida</taxon>
        <taxon>Poales</taxon>
        <taxon>Poaceae</taxon>
        <taxon>BOP clade</taxon>
        <taxon>Oryzoideae</taxon>
        <taxon>Oryzeae</taxon>
        <taxon>Oryzinae</taxon>
        <taxon>Oryza</taxon>
    </lineage>
</organism>
<dbReference type="Gene3D" id="1.25.40.10">
    <property type="entry name" value="Tetratricopeptide repeat domain"/>
    <property type="match status" value="3"/>
</dbReference>
<dbReference type="FunFam" id="1.25.40.10:FF:000422">
    <property type="entry name" value="Pentatricopeptide repeat-containing protein"/>
    <property type="match status" value="1"/>
</dbReference>
<evidence type="ECO:0000313" key="7">
    <source>
        <dbReference type="Proteomes" id="UP000006591"/>
    </source>
</evidence>
<evidence type="ECO:0000256" key="4">
    <source>
        <dbReference type="PROSITE-ProRule" id="PRU00708"/>
    </source>
</evidence>
<reference evidence="6" key="1">
    <citation type="submission" date="2015-04" db="UniProtKB">
        <authorList>
            <consortium name="EnsemblPlants"/>
        </authorList>
    </citation>
    <scope>IDENTIFICATION</scope>
    <source>
        <strain evidence="6">SL10</strain>
    </source>
</reference>
<dbReference type="FunFam" id="1.25.40.10:FF:000415">
    <property type="entry name" value="Pentatricopeptide repeat-containing protein"/>
    <property type="match status" value="1"/>
</dbReference>
<dbReference type="AlphaFoldDB" id="A0A0E0ISK7"/>
<keyword evidence="1" id="KW-0677">Repeat</keyword>
<dbReference type="PROSITE" id="PS51375">
    <property type="entry name" value="PPR"/>
    <property type="match status" value="3"/>
</dbReference>
<dbReference type="GO" id="GO:0009451">
    <property type="term" value="P:RNA modification"/>
    <property type="evidence" value="ECO:0007669"/>
    <property type="project" value="InterPro"/>
</dbReference>
<evidence type="ECO:0008006" key="8">
    <source>
        <dbReference type="Google" id="ProtNLM"/>
    </source>
</evidence>
<comment type="similarity">
    <text evidence="3">Belongs to the PPR family. PCMP-E subfamily.</text>
</comment>
<keyword evidence="7" id="KW-1185">Reference proteome</keyword>
<dbReference type="Gramene" id="ONIVA10G10670.1">
    <property type="protein sequence ID" value="ONIVA10G10670.1"/>
    <property type="gene ID" value="ONIVA10G10670"/>
</dbReference>
<feature type="repeat" description="PPR" evidence="4">
    <location>
        <begin position="267"/>
        <end position="301"/>
    </location>
</feature>
<dbReference type="GO" id="GO:0005737">
    <property type="term" value="C:cytoplasm"/>
    <property type="evidence" value="ECO:0007669"/>
    <property type="project" value="UniProtKB-ARBA"/>
</dbReference>
<keyword evidence="2" id="KW-0809">Transit peptide</keyword>
<dbReference type="STRING" id="4536.A0A0E0ISK7"/>
<dbReference type="Pfam" id="PF20431">
    <property type="entry name" value="E_motif"/>
    <property type="match status" value="1"/>
</dbReference>